<proteinExistence type="predicted"/>
<organism evidence="1">
    <name type="scientific">Anguilla anguilla</name>
    <name type="common">European freshwater eel</name>
    <name type="synonym">Muraena anguilla</name>
    <dbReference type="NCBI Taxonomy" id="7936"/>
    <lineage>
        <taxon>Eukaryota</taxon>
        <taxon>Metazoa</taxon>
        <taxon>Chordata</taxon>
        <taxon>Craniata</taxon>
        <taxon>Vertebrata</taxon>
        <taxon>Euteleostomi</taxon>
        <taxon>Actinopterygii</taxon>
        <taxon>Neopterygii</taxon>
        <taxon>Teleostei</taxon>
        <taxon>Anguilliformes</taxon>
        <taxon>Anguillidae</taxon>
        <taxon>Anguilla</taxon>
    </lineage>
</organism>
<dbReference type="EMBL" id="GBXM01040722">
    <property type="protein sequence ID" value="JAH67855.1"/>
    <property type="molecule type" value="Transcribed_RNA"/>
</dbReference>
<accession>A0A0E9URP3</accession>
<sequence length="29" mass="3373">MLLISRRLRILPEVQLTGALEVFSFQKTI</sequence>
<name>A0A0E9URP3_ANGAN</name>
<protein>
    <submittedName>
        <fullName evidence="1">Uncharacterized protein</fullName>
    </submittedName>
</protein>
<reference evidence="1" key="2">
    <citation type="journal article" date="2015" name="Fish Shellfish Immunol.">
        <title>Early steps in the European eel (Anguilla anguilla)-Vibrio vulnificus interaction in the gills: Role of the RtxA13 toxin.</title>
        <authorList>
            <person name="Callol A."/>
            <person name="Pajuelo D."/>
            <person name="Ebbesson L."/>
            <person name="Teles M."/>
            <person name="MacKenzie S."/>
            <person name="Amaro C."/>
        </authorList>
    </citation>
    <scope>NUCLEOTIDE SEQUENCE</scope>
</reference>
<reference evidence="1" key="1">
    <citation type="submission" date="2014-11" db="EMBL/GenBank/DDBJ databases">
        <authorList>
            <person name="Amaro Gonzalez C."/>
        </authorList>
    </citation>
    <scope>NUCLEOTIDE SEQUENCE</scope>
</reference>
<evidence type="ECO:0000313" key="1">
    <source>
        <dbReference type="EMBL" id="JAH67855.1"/>
    </source>
</evidence>
<dbReference type="AlphaFoldDB" id="A0A0E9URP3"/>